<dbReference type="Proteomes" id="UP000092124">
    <property type="component" value="Unassembled WGS sequence"/>
</dbReference>
<dbReference type="PANTHER" id="PTHR45726:SF1">
    <property type="entry name" value="AMINOPEPTIDASE B"/>
    <property type="match status" value="1"/>
</dbReference>
<comment type="caution">
    <text evidence="1">The sequence shown here is derived from an EMBL/GenBank/DDBJ whole genome shotgun (WGS) entry which is preliminary data.</text>
</comment>
<dbReference type="GO" id="GO:0005615">
    <property type="term" value="C:extracellular space"/>
    <property type="evidence" value="ECO:0007669"/>
    <property type="project" value="TreeGrafter"/>
</dbReference>
<dbReference type="GO" id="GO:0006508">
    <property type="term" value="P:proteolysis"/>
    <property type="evidence" value="ECO:0007669"/>
    <property type="project" value="TreeGrafter"/>
</dbReference>
<evidence type="ECO:0000313" key="1">
    <source>
        <dbReference type="EMBL" id="OBS68669.1"/>
    </source>
</evidence>
<dbReference type="EMBL" id="LZPO01075880">
    <property type="protein sequence ID" value="OBS68669.1"/>
    <property type="molecule type" value="Genomic_DNA"/>
</dbReference>
<reference evidence="1 2" key="1">
    <citation type="submission" date="2016-06" db="EMBL/GenBank/DDBJ databases">
        <title>The Draft Genome Sequence and Annotation of the Desert Woodrat Neotoma lepida.</title>
        <authorList>
            <person name="Campbell M."/>
            <person name="Oakeson K.F."/>
            <person name="Yandell M."/>
            <person name="Halpert J.R."/>
            <person name="Dearing D."/>
        </authorList>
    </citation>
    <scope>NUCLEOTIDE SEQUENCE [LARGE SCALE GENOMIC DNA]</scope>
    <source>
        <strain evidence="1">417</strain>
        <tissue evidence="1">Liver</tissue>
    </source>
</reference>
<proteinExistence type="predicted"/>
<dbReference type="OrthoDB" id="9801596at2759"/>
<dbReference type="PANTHER" id="PTHR45726">
    <property type="entry name" value="LEUKOTRIENE A-4 HYDROLASE"/>
    <property type="match status" value="1"/>
</dbReference>
<dbReference type="Gene3D" id="2.60.40.1730">
    <property type="entry name" value="tricorn interacting facor f3 domain"/>
    <property type="match status" value="1"/>
</dbReference>
<gene>
    <name evidence="1" type="ORF">A6R68_02787</name>
</gene>
<dbReference type="SUPFAM" id="SSF63737">
    <property type="entry name" value="Leukotriene A4 hydrolase N-terminal domain"/>
    <property type="match status" value="1"/>
</dbReference>
<dbReference type="GO" id="GO:0070006">
    <property type="term" value="F:metalloaminopeptidase activity"/>
    <property type="evidence" value="ECO:0007669"/>
    <property type="project" value="TreeGrafter"/>
</dbReference>
<dbReference type="AlphaFoldDB" id="A0A1A6GRZ7"/>
<dbReference type="InterPro" id="IPR034015">
    <property type="entry name" value="M1_LTA4H"/>
</dbReference>
<sequence>MESSGPGSYRSAVRRPLHSAQAVDVASASSFRAFEILHLHLDLRAEFGPPGPGPGSRGLSGTVMLELRCLLPEGASELRLDSHSCLEVTAATLRRGQPGDQQQLAEPVPFHTQPFSHYGQALCVAFPQPCRADERFQLELTYRVGEGPGVPDGFTAVMSASTWEKRGPNKFFFQMCQPIPSYLIALAIGDLASAEVGPSSEGSGVFYKVHYKPQVV</sequence>
<protein>
    <submittedName>
        <fullName evidence="1">Uncharacterized protein</fullName>
    </submittedName>
</protein>
<name>A0A1A6GRZ7_NEOLE</name>
<accession>A0A1A6GRZ7</accession>
<dbReference type="InterPro" id="IPR042097">
    <property type="entry name" value="Aminopeptidase_N-like_N_sf"/>
</dbReference>
<organism evidence="1 2">
    <name type="scientific">Neotoma lepida</name>
    <name type="common">Desert woodrat</name>
    <dbReference type="NCBI Taxonomy" id="56216"/>
    <lineage>
        <taxon>Eukaryota</taxon>
        <taxon>Metazoa</taxon>
        <taxon>Chordata</taxon>
        <taxon>Craniata</taxon>
        <taxon>Vertebrata</taxon>
        <taxon>Euteleostomi</taxon>
        <taxon>Mammalia</taxon>
        <taxon>Eutheria</taxon>
        <taxon>Euarchontoglires</taxon>
        <taxon>Glires</taxon>
        <taxon>Rodentia</taxon>
        <taxon>Myomorpha</taxon>
        <taxon>Muroidea</taxon>
        <taxon>Cricetidae</taxon>
        <taxon>Neotominae</taxon>
        <taxon>Neotoma</taxon>
    </lineage>
</organism>
<keyword evidence="2" id="KW-1185">Reference proteome</keyword>
<dbReference type="STRING" id="56216.A0A1A6GRZ7"/>
<evidence type="ECO:0000313" key="2">
    <source>
        <dbReference type="Proteomes" id="UP000092124"/>
    </source>
</evidence>